<keyword evidence="4" id="KW-1185">Reference proteome</keyword>
<evidence type="ECO:0000313" key="3">
    <source>
        <dbReference type="EnsemblPlants" id="OPUNC12G04450.1"/>
    </source>
</evidence>
<dbReference type="Gramene" id="OPUNC12G04450.1">
    <property type="protein sequence ID" value="OPUNC12G04450.1"/>
    <property type="gene ID" value="OPUNC12G04450"/>
</dbReference>
<organism evidence="3">
    <name type="scientific">Oryza punctata</name>
    <name type="common">Red rice</name>
    <dbReference type="NCBI Taxonomy" id="4537"/>
    <lineage>
        <taxon>Eukaryota</taxon>
        <taxon>Viridiplantae</taxon>
        <taxon>Streptophyta</taxon>
        <taxon>Embryophyta</taxon>
        <taxon>Tracheophyta</taxon>
        <taxon>Spermatophyta</taxon>
        <taxon>Magnoliopsida</taxon>
        <taxon>Liliopsida</taxon>
        <taxon>Poales</taxon>
        <taxon>Poaceae</taxon>
        <taxon>BOP clade</taxon>
        <taxon>Oryzoideae</taxon>
        <taxon>Oryzeae</taxon>
        <taxon>Oryzinae</taxon>
        <taxon>Oryza</taxon>
    </lineage>
</organism>
<feature type="compositionally biased region" description="Basic and acidic residues" evidence="1">
    <location>
        <begin position="200"/>
        <end position="223"/>
    </location>
</feature>
<evidence type="ECO:0000313" key="4">
    <source>
        <dbReference type="Proteomes" id="UP000026962"/>
    </source>
</evidence>
<dbReference type="AlphaFoldDB" id="A0A0E0MK75"/>
<dbReference type="eggNOG" id="ENOG502QQ93">
    <property type="taxonomic scope" value="Eukaryota"/>
</dbReference>
<reference evidence="3" key="2">
    <citation type="submission" date="2018-05" db="EMBL/GenBank/DDBJ databases">
        <title>OpunRS2 (Oryza punctata Reference Sequence Version 2).</title>
        <authorList>
            <person name="Zhang J."/>
            <person name="Kudrna D."/>
            <person name="Lee S."/>
            <person name="Talag J."/>
            <person name="Welchert J."/>
            <person name="Wing R.A."/>
        </authorList>
    </citation>
    <scope>NUCLEOTIDE SEQUENCE [LARGE SCALE GENOMIC DNA]</scope>
</reference>
<feature type="compositionally biased region" description="Basic and acidic residues" evidence="1">
    <location>
        <begin position="174"/>
        <end position="190"/>
    </location>
</feature>
<feature type="compositionally biased region" description="Polar residues" evidence="1">
    <location>
        <begin position="666"/>
        <end position="693"/>
    </location>
</feature>
<feature type="compositionally biased region" description="Pro residues" evidence="1">
    <location>
        <begin position="14"/>
        <end position="24"/>
    </location>
</feature>
<sequence>MGRTSSLYLDRRSPPLPPPPPPPLRVASPPLYTLVPPTETGFLTGGSAIKAGENFGTGSTRSLLDGSEFQYRGRLLDPYVERSRERENDRLYAGRGLHLERDGEMDRLYPSKGVLGADLAPSAYAGSSSSLLAKERPYRVHDGPGYEPTNGYAMEGIGRLSHDTLGHVSGHAHRFSESPLEHGSGRDDTILSRQKHSNHSPRDADRDRRAAGRPRGRGDDGRRSPPPPPYRGDDRGRYDGPPDYMLPDHRSSLRPARKDGEFFGGRSGNKDSEFFGEPGMTLRVCSTEMGRTSSLYLDRRSPPLPPPPPPPLRVASPPLYTLVPPTETGFLTGGSAIKAGKNFGTGSTRSLLDGSEFQYRGRLLDPYVERKRPYRVHDGPGYEPTNGYAMEGIGRLSHDTLGHVSGHAHRFSESPLEHGSGRDDKILSRQKHSNHSPRDASMEYGRRDPVSAYLPPENLHGNGPQVSSPSVRRMLGSSSLTDHKDERIDHQVRLPHRMAEDEDTFQGMHDGMECDVQHSYRGDELTYHRRTRNSDVRYSRSPETERLKLGRHPAQHGYSSFNDSHELSDQEVSPVVSRGRAQKAMYRDHVTEQYQAHSPLGRDYYDDDVDSYDLSPQRMAEPYDMVDDQDKYDARYDLPNNRNVFSRITLRDDTNDGWTDADQENNRQSNSITYGYSKNKPISQRLSRPTGHSQFGGFPMHGRGRGGWSKSAKKRLRSALPQFHAGSAPGGDGFARPNKRFKLSEVNHDDPQMSHEDAPEDEDISMQKDPPEGSEEFTKQVHQAFLKYTKLLNESPTMQNRYREAAKGSLSCCVCGSVPRKFLDIDALISHAYNTCKMGLKTKHLGFHKALCVLMGWNWHIAPDTTKAYHSMPDEEVNAMKGDLMLWPPVVIIHNSSIATKAKATDEKIVSKEEIDGVLTEIGVACDKAKISHGRPANQSVFLVKFLPTISGFQEAMRIHEHFTAKNHGKEEFQQIKGGKGKKAAPVDELEELLYAHIAVAEDLGYLDEESKKRCLVRSKNDIEAKADATLNLDS</sequence>
<dbReference type="GO" id="GO:0031047">
    <property type="term" value="P:regulatory ncRNA-mediated gene silencing"/>
    <property type="evidence" value="ECO:0007669"/>
    <property type="project" value="InterPro"/>
</dbReference>
<feature type="region of interest" description="Disordered" evidence="1">
    <location>
        <begin position="745"/>
        <end position="774"/>
    </location>
</feature>
<dbReference type="OMA" id="AMRIHEH"/>
<dbReference type="Pfam" id="PF03468">
    <property type="entry name" value="XS"/>
    <property type="match status" value="1"/>
</dbReference>
<accession>A0A0E0MK75</accession>
<dbReference type="STRING" id="4537.A0A0E0MK75"/>
<feature type="compositionally biased region" description="Basic and acidic residues" evidence="1">
    <location>
        <begin position="436"/>
        <end position="449"/>
    </location>
</feature>
<dbReference type="PANTHER" id="PTHR46619:SF2">
    <property type="entry name" value="XS DOMAIN PROTEIN"/>
    <property type="match status" value="1"/>
</dbReference>
<feature type="compositionally biased region" description="Basic and acidic residues" evidence="1">
    <location>
        <begin position="410"/>
        <end position="427"/>
    </location>
</feature>
<dbReference type="InterPro" id="IPR005380">
    <property type="entry name" value="XS_domain"/>
</dbReference>
<feature type="compositionally biased region" description="Basic and acidic residues" evidence="1">
    <location>
        <begin position="135"/>
        <end position="144"/>
    </location>
</feature>
<proteinExistence type="predicted"/>
<dbReference type="EnsemblPlants" id="OPUNC12G04450.1">
    <property type="protein sequence ID" value="OPUNC12G04450.1"/>
    <property type="gene ID" value="OPUNC12G04450"/>
</dbReference>
<evidence type="ECO:0000259" key="2">
    <source>
        <dbReference type="Pfam" id="PF03468"/>
    </source>
</evidence>
<feature type="region of interest" description="Disordered" evidence="1">
    <location>
        <begin position="405"/>
        <end position="481"/>
    </location>
</feature>
<protein>
    <recommendedName>
        <fullName evidence="2">XS domain-containing protein</fullName>
    </recommendedName>
</protein>
<dbReference type="PANTHER" id="PTHR46619">
    <property type="entry name" value="RNA RECOGNITION MOTIF XS DOMAIN PROTEIN-RELATED"/>
    <property type="match status" value="1"/>
</dbReference>
<dbReference type="Gene3D" id="3.30.70.2890">
    <property type="entry name" value="XS domain"/>
    <property type="match status" value="1"/>
</dbReference>
<feature type="region of interest" description="Disordered" evidence="1">
    <location>
        <begin position="656"/>
        <end position="715"/>
    </location>
</feature>
<feature type="region of interest" description="Disordered" evidence="1">
    <location>
        <begin position="163"/>
        <end position="270"/>
    </location>
</feature>
<reference evidence="3" key="1">
    <citation type="submission" date="2015-04" db="UniProtKB">
        <authorList>
            <consortium name="EnsemblPlants"/>
        </authorList>
    </citation>
    <scope>IDENTIFICATION</scope>
</reference>
<feature type="region of interest" description="Disordered" evidence="1">
    <location>
        <begin position="135"/>
        <end position="154"/>
    </location>
</feature>
<dbReference type="Proteomes" id="UP000026962">
    <property type="component" value="Chromosome 12"/>
</dbReference>
<feature type="domain" description="XS" evidence="2">
    <location>
        <begin position="883"/>
        <end position="1004"/>
    </location>
</feature>
<feature type="region of interest" description="Disordered" evidence="1">
    <location>
        <begin position="1"/>
        <end position="30"/>
    </location>
</feature>
<dbReference type="InterPro" id="IPR038588">
    <property type="entry name" value="XS_domain_sf"/>
</dbReference>
<feature type="compositionally biased region" description="Basic and acidic residues" evidence="1">
    <location>
        <begin position="765"/>
        <end position="774"/>
    </location>
</feature>
<feature type="compositionally biased region" description="Basic and acidic residues" evidence="1">
    <location>
        <begin position="745"/>
        <end position="757"/>
    </location>
</feature>
<evidence type="ECO:0000256" key="1">
    <source>
        <dbReference type="SAM" id="MobiDB-lite"/>
    </source>
</evidence>
<feature type="compositionally biased region" description="Polar residues" evidence="1">
    <location>
        <begin position="464"/>
        <end position="480"/>
    </location>
</feature>
<feature type="compositionally biased region" description="Basic and acidic residues" evidence="1">
    <location>
        <begin position="231"/>
        <end position="261"/>
    </location>
</feature>
<name>A0A0E0MK75_ORYPU</name>